<gene>
    <name evidence="2" type="ORF">ACD591_10420</name>
    <name evidence="1" type="ORF">FOE74_17065</name>
</gene>
<accession>A0A5M8QA55</accession>
<keyword evidence="4" id="KW-1185">Reference proteome</keyword>
<name>A0A5M8QA55_9BACT</name>
<dbReference type="RefSeq" id="WP_149099844.1">
    <property type="nucleotide sequence ID" value="NZ_BMMG01000006.1"/>
</dbReference>
<evidence type="ECO:0000313" key="3">
    <source>
        <dbReference type="Proteomes" id="UP000323866"/>
    </source>
</evidence>
<protein>
    <submittedName>
        <fullName evidence="2">Toxin-antitoxin system YwqK family antitoxin</fullName>
    </submittedName>
</protein>
<organism evidence="1 3">
    <name type="scientific">Rufibacter glacialis</name>
    <dbReference type="NCBI Taxonomy" id="1259555"/>
    <lineage>
        <taxon>Bacteria</taxon>
        <taxon>Pseudomonadati</taxon>
        <taxon>Bacteroidota</taxon>
        <taxon>Cytophagia</taxon>
        <taxon>Cytophagales</taxon>
        <taxon>Hymenobacteraceae</taxon>
        <taxon>Rufibacter</taxon>
    </lineage>
</organism>
<comment type="caution">
    <text evidence="1">The sequence shown here is derived from an EMBL/GenBank/DDBJ whole genome shotgun (WGS) entry which is preliminary data.</text>
</comment>
<evidence type="ECO:0000313" key="4">
    <source>
        <dbReference type="Proteomes" id="UP001570846"/>
    </source>
</evidence>
<reference evidence="2 4" key="3">
    <citation type="submission" date="2024-08" db="EMBL/GenBank/DDBJ databases">
        <authorList>
            <person name="Wei W."/>
        </authorList>
    </citation>
    <scope>NUCLEOTIDE SEQUENCE [LARGE SCALE GENOMIC DNA]</scope>
    <source>
        <strain evidence="2 4">XU2</strain>
    </source>
</reference>
<reference evidence="1 3" key="2">
    <citation type="submission" date="2019-09" db="EMBL/GenBank/DDBJ databases">
        <title>A bacterium isolated from glacier soil.</title>
        <authorList>
            <person name="Liu Q."/>
        </authorList>
    </citation>
    <scope>NUCLEOTIDE SEQUENCE [LARGE SCALE GENOMIC DNA]</scope>
    <source>
        <strain evidence="1 3">MDT1-10-3</strain>
    </source>
</reference>
<dbReference type="Proteomes" id="UP001570846">
    <property type="component" value="Unassembled WGS sequence"/>
</dbReference>
<dbReference type="OrthoDB" id="8536728at2"/>
<dbReference type="SUPFAM" id="SSF82185">
    <property type="entry name" value="Histone H3 K4-specific methyltransferase SET7/9 N-terminal domain"/>
    <property type="match status" value="1"/>
</dbReference>
<proteinExistence type="predicted"/>
<dbReference type="Proteomes" id="UP000323866">
    <property type="component" value="Unassembled WGS sequence"/>
</dbReference>
<dbReference type="EMBL" id="VKKZ01000023">
    <property type="protein sequence ID" value="KAA6431824.1"/>
    <property type="molecule type" value="Genomic_DNA"/>
</dbReference>
<dbReference type="Gene3D" id="2.20.110.10">
    <property type="entry name" value="Histone H3 K4-specific methyltransferase SET7/9 N-terminal domain"/>
    <property type="match status" value="1"/>
</dbReference>
<dbReference type="AlphaFoldDB" id="A0A5M8QA55"/>
<sequence>MAWSTTKSTHHRRGWFILILALFLLAAPAQAWPWQWNRFDKKQLKNGRWRVYHDADAKVIHYVGRYRHGKEVGAWKTFTPDGRLYFTERIRRRKQNIKTVYYHPNGQVSHKGTAFLKDAENGGVHFYWEGDWEYFDEVGRPLGVKTFVKGTPTTRDPVLKTN</sequence>
<evidence type="ECO:0000313" key="2">
    <source>
        <dbReference type="EMBL" id="MFA1771706.1"/>
    </source>
</evidence>
<reference evidence="1 3" key="1">
    <citation type="submission" date="2019-07" db="EMBL/GenBank/DDBJ databases">
        <authorList>
            <person name="Qu J.-H."/>
        </authorList>
    </citation>
    <scope>NUCLEOTIDE SEQUENCE [LARGE SCALE GENOMIC DNA]</scope>
    <source>
        <strain evidence="1 3">MDT1-10-3</strain>
    </source>
</reference>
<dbReference type="EMBL" id="JBGOGF010000005">
    <property type="protein sequence ID" value="MFA1771706.1"/>
    <property type="molecule type" value="Genomic_DNA"/>
</dbReference>
<evidence type="ECO:0000313" key="1">
    <source>
        <dbReference type="EMBL" id="KAA6431824.1"/>
    </source>
</evidence>